<sequence>MTTKDMDPVGTECFQMLNQSNWNNWKENIRFLLMDSGSWWFVDGSDPKLEDNPPRRERSQYKQREDRAFSAIYCGVDDQRKTLISSFKSASVAWTVLKNPFEHTSRASVIRVC</sequence>
<gene>
    <name evidence="1" type="ORF">AVEN_88834_1</name>
</gene>
<evidence type="ECO:0008006" key="3">
    <source>
        <dbReference type="Google" id="ProtNLM"/>
    </source>
</evidence>
<comment type="caution">
    <text evidence="1">The sequence shown here is derived from an EMBL/GenBank/DDBJ whole genome shotgun (WGS) entry which is preliminary data.</text>
</comment>
<keyword evidence="2" id="KW-1185">Reference proteome</keyword>
<dbReference type="AlphaFoldDB" id="A0A4Y2HS84"/>
<dbReference type="Pfam" id="PF14223">
    <property type="entry name" value="Retrotran_gag_2"/>
    <property type="match status" value="1"/>
</dbReference>
<organism evidence="1 2">
    <name type="scientific">Araneus ventricosus</name>
    <name type="common">Orbweaver spider</name>
    <name type="synonym">Epeira ventricosa</name>
    <dbReference type="NCBI Taxonomy" id="182803"/>
    <lineage>
        <taxon>Eukaryota</taxon>
        <taxon>Metazoa</taxon>
        <taxon>Ecdysozoa</taxon>
        <taxon>Arthropoda</taxon>
        <taxon>Chelicerata</taxon>
        <taxon>Arachnida</taxon>
        <taxon>Araneae</taxon>
        <taxon>Araneomorphae</taxon>
        <taxon>Entelegynae</taxon>
        <taxon>Araneoidea</taxon>
        <taxon>Araneidae</taxon>
        <taxon>Araneus</taxon>
    </lineage>
</organism>
<dbReference type="EMBL" id="BGPR01002130">
    <property type="protein sequence ID" value="GBM68261.1"/>
    <property type="molecule type" value="Genomic_DNA"/>
</dbReference>
<evidence type="ECO:0000313" key="2">
    <source>
        <dbReference type="Proteomes" id="UP000499080"/>
    </source>
</evidence>
<protein>
    <recommendedName>
        <fullName evidence="3">DUF4219 domain-containing protein</fullName>
    </recommendedName>
</protein>
<dbReference type="OrthoDB" id="6436034at2759"/>
<accession>A0A4Y2HS84</accession>
<name>A0A4Y2HS84_ARAVE</name>
<proteinExistence type="predicted"/>
<dbReference type="Proteomes" id="UP000499080">
    <property type="component" value="Unassembled WGS sequence"/>
</dbReference>
<evidence type="ECO:0000313" key="1">
    <source>
        <dbReference type="EMBL" id="GBM68261.1"/>
    </source>
</evidence>
<reference evidence="1 2" key="1">
    <citation type="journal article" date="2019" name="Sci. Rep.">
        <title>Orb-weaving spider Araneus ventricosus genome elucidates the spidroin gene catalogue.</title>
        <authorList>
            <person name="Kono N."/>
            <person name="Nakamura H."/>
            <person name="Ohtoshi R."/>
            <person name="Moran D.A.P."/>
            <person name="Shinohara A."/>
            <person name="Yoshida Y."/>
            <person name="Fujiwara M."/>
            <person name="Mori M."/>
            <person name="Tomita M."/>
            <person name="Arakawa K."/>
        </authorList>
    </citation>
    <scope>NUCLEOTIDE SEQUENCE [LARGE SCALE GENOMIC DNA]</scope>
</reference>